<evidence type="ECO:0000313" key="3">
    <source>
        <dbReference type="Proteomes" id="UP000576969"/>
    </source>
</evidence>
<dbReference type="Proteomes" id="UP000576969">
    <property type="component" value="Unassembled WGS sequence"/>
</dbReference>
<sequence>MSETRLPEGRDPVTICHEGSSHRRWEG</sequence>
<dbReference type="AlphaFoldDB" id="A0A7Y9GKE5"/>
<feature type="compositionally biased region" description="Basic and acidic residues" evidence="1">
    <location>
        <begin position="1"/>
        <end position="11"/>
    </location>
</feature>
<gene>
    <name evidence="2" type="ORF">BJ991_000107</name>
</gene>
<feature type="region of interest" description="Disordered" evidence="1">
    <location>
        <begin position="1"/>
        <end position="27"/>
    </location>
</feature>
<keyword evidence="3" id="KW-1185">Reference proteome</keyword>
<evidence type="ECO:0000256" key="1">
    <source>
        <dbReference type="SAM" id="MobiDB-lite"/>
    </source>
</evidence>
<organism evidence="2 3">
    <name type="scientific">Microbacterium immunditiarum</name>
    <dbReference type="NCBI Taxonomy" id="337480"/>
    <lineage>
        <taxon>Bacteria</taxon>
        <taxon>Bacillati</taxon>
        <taxon>Actinomycetota</taxon>
        <taxon>Actinomycetes</taxon>
        <taxon>Micrococcales</taxon>
        <taxon>Microbacteriaceae</taxon>
        <taxon>Microbacterium</taxon>
    </lineage>
</organism>
<name>A0A7Y9GKE5_9MICO</name>
<evidence type="ECO:0000313" key="2">
    <source>
        <dbReference type="EMBL" id="NYE18079.1"/>
    </source>
</evidence>
<comment type="caution">
    <text evidence="2">The sequence shown here is derived from an EMBL/GenBank/DDBJ whole genome shotgun (WGS) entry which is preliminary data.</text>
</comment>
<proteinExistence type="predicted"/>
<dbReference type="EMBL" id="JACCBV010000001">
    <property type="protein sequence ID" value="NYE18079.1"/>
    <property type="molecule type" value="Genomic_DNA"/>
</dbReference>
<reference evidence="2 3" key="1">
    <citation type="submission" date="2020-07" db="EMBL/GenBank/DDBJ databases">
        <title>Sequencing the genomes of 1000 actinobacteria strains.</title>
        <authorList>
            <person name="Klenk H.-P."/>
        </authorList>
    </citation>
    <scope>NUCLEOTIDE SEQUENCE [LARGE SCALE GENOMIC DNA]</scope>
    <source>
        <strain evidence="2 3">DSM 24662</strain>
    </source>
</reference>
<accession>A0A7Y9GKE5</accession>
<protein>
    <submittedName>
        <fullName evidence="2">Uncharacterized protein</fullName>
    </submittedName>
</protein>